<feature type="transmembrane region" description="Helical" evidence="2">
    <location>
        <begin position="17"/>
        <end position="41"/>
    </location>
</feature>
<dbReference type="EMBL" id="AAGK01000002">
    <property type="protein sequence ID" value="EAN32623.1"/>
    <property type="molecule type" value="Genomic_DNA"/>
</dbReference>
<keyword evidence="2" id="KW-1133">Transmembrane helix</keyword>
<evidence type="ECO:0000313" key="4">
    <source>
        <dbReference type="Proteomes" id="UP000001949"/>
    </source>
</evidence>
<feature type="compositionally biased region" description="Basic and acidic residues" evidence="1">
    <location>
        <begin position="108"/>
        <end position="118"/>
    </location>
</feature>
<feature type="compositionally biased region" description="Basic residues" evidence="1">
    <location>
        <begin position="119"/>
        <end position="130"/>
    </location>
</feature>
<feature type="compositionally biased region" description="Low complexity" evidence="1">
    <location>
        <begin position="171"/>
        <end position="183"/>
    </location>
</feature>
<proteinExistence type="predicted"/>
<name>Q4N5F0_THEPA</name>
<dbReference type="AlphaFoldDB" id="Q4N5F0"/>
<dbReference type="GeneID" id="3502358"/>
<evidence type="ECO:0000256" key="1">
    <source>
        <dbReference type="SAM" id="MobiDB-lite"/>
    </source>
</evidence>
<dbReference type="KEGG" id="tpv:TP02_0340"/>
<comment type="caution">
    <text evidence="3">The sequence shown here is derived from an EMBL/GenBank/DDBJ whole genome shotgun (WGS) entry which is preliminary data.</text>
</comment>
<organism evidence="3 4">
    <name type="scientific">Theileria parva</name>
    <name type="common">East coast fever infection agent</name>
    <dbReference type="NCBI Taxonomy" id="5875"/>
    <lineage>
        <taxon>Eukaryota</taxon>
        <taxon>Sar</taxon>
        <taxon>Alveolata</taxon>
        <taxon>Apicomplexa</taxon>
        <taxon>Aconoidasida</taxon>
        <taxon>Piroplasmida</taxon>
        <taxon>Theileriidae</taxon>
        <taxon>Theileria</taxon>
    </lineage>
</organism>
<keyword evidence="2" id="KW-0812">Transmembrane</keyword>
<reference evidence="3" key="1">
    <citation type="journal article" date="2005" name="Science">
        <title>Genome sequence of Theileria parva, a bovine pathogen that transforms lymphocytes.</title>
        <authorList>
            <person name="Gardner M.J."/>
            <person name="Bishop R."/>
            <person name="Shah T."/>
            <person name="de Villiers E.P."/>
            <person name="Carlton J.M."/>
            <person name="Hall N."/>
            <person name="Ren Q."/>
            <person name="Paulsen I.T."/>
            <person name="Pain A."/>
            <person name="Berriman M."/>
            <person name="Wilson R.J.M."/>
            <person name="Sato S."/>
            <person name="Ralph S.A."/>
            <person name="Mann D.J."/>
            <person name="Xiong Z."/>
            <person name="Shallom S.J."/>
            <person name="Weidman J."/>
            <person name="Jiang L."/>
            <person name="Lynn J."/>
            <person name="Weaver B."/>
            <person name="Shoaibi A."/>
            <person name="Domingo A.R."/>
            <person name="Wasawo D."/>
            <person name="Crabtree J."/>
            <person name="Wortman J.R."/>
            <person name="Haas B."/>
            <person name="Angiuoli S.V."/>
            <person name="Creasy T.H."/>
            <person name="Lu C."/>
            <person name="Suh B."/>
            <person name="Silva J.C."/>
            <person name="Utterback T.R."/>
            <person name="Feldblyum T.V."/>
            <person name="Pertea M."/>
            <person name="Allen J."/>
            <person name="Nierman W.C."/>
            <person name="Taracha E.L.N."/>
            <person name="Salzberg S.L."/>
            <person name="White O.R."/>
            <person name="Fitzhugh H.A."/>
            <person name="Morzaria S."/>
            <person name="Venter J.C."/>
            <person name="Fraser C.M."/>
            <person name="Nene V."/>
        </authorList>
    </citation>
    <scope>NUCLEOTIDE SEQUENCE [LARGE SCALE GENOMIC DNA]</scope>
    <source>
        <strain evidence="3">Muguga</strain>
    </source>
</reference>
<feature type="compositionally biased region" description="Polar residues" evidence="1">
    <location>
        <begin position="192"/>
        <end position="211"/>
    </location>
</feature>
<feature type="compositionally biased region" description="Low complexity" evidence="1">
    <location>
        <begin position="54"/>
        <end position="91"/>
    </location>
</feature>
<gene>
    <name evidence="3" type="ordered locus">TP02_0340</name>
</gene>
<evidence type="ECO:0000256" key="2">
    <source>
        <dbReference type="SAM" id="Phobius"/>
    </source>
</evidence>
<evidence type="ECO:0000313" key="3">
    <source>
        <dbReference type="EMBL" id="EAN32623.1"/>
    </source>
</evidence>
<dbReference type="RefSeq" id="XP_764906.1">
    <property type="nucleotide sequence ID" value="XM_759813.1"/>
</dbReference>
<feature type="region of interest" description="Disordered" evidence="1">
    <location>
        <begin position="48"/>
        <end position="214"/>
    </location>
</feature>
<sequence>MDYYRPQRHGMSRKKKILIFSSITAVILAVSVTIALILVFGGKKHDCKIDSSSEHSSSSDSPNYSPGHSENSSGQSDYEQPQDSSSESDSYTGEIRRERSPSPFIHYYGDKWDLERNSRKSRSTTKKTKVPRTEGTPSKTKRKDKPPARQPAQQPSAPQKQPPSKPPSPVQQPQSQPSGGQKKAPSKPAGPVQQQPIQTPKSQPGSSQPQCENRGPQFIVRPIVDHTKLSLSEKIARVFSRNVKPPVSQRRFPPRKNKYNRITESHDTDMNFDEIFNPVEEYKNDDEQSSYVPFESIYELAGDKCRINKAFPPKGKPQGHKFECVDLVMPRPSADFKIIKLVNTLVISPSSNRKKICKITFNNKVLVEKLDDDMEFTAVFVEKMRGITLISVISTHANMERSAIQFVLTSNGRLQILTDYLRLMVDLLALSTS</sequence>
<reference evidence="3" key="2">
    <citation type="submission" date="2005-06" db="EMBL/GenBank/DDBJ databases">
        <authorList>
            <person name="Gardner M."/>
            <person name="Bishop R."/>
            <person name="Shah T."/>
            <person name="de Villiers E."/>
            <person name="Carlton J.M."/>
            <person name="Hall N."/>
            <person name="Ren Q."/>
            <person name="Paulsen I.T."/>
            <person name="Pain A."/>
            <person name="Berriman M."/>
            <person name="Wilson R.J.M."/>
            <person name="Sato S."/>
            <person name="Ralph S.A."/>
            <person name="Mann D.J."/>
            <person name="Xiong Z."/>
            <person name="Shallom S.J."/>
            <person name="Weidman J."/>
            <person name="Jiang L."/>
            <person name="Lynn J."/>
            <person name="Weaver B."/>
            <person name="Shoaibi A."/>
            <person name="Wasawo D."/>
            <person name="Crabtree J."/>
            <person name="Wortman J.R."/>
            <person name="Haas B."/>
            <person name="Angiuoli S."/>
            <person name="Creasy T.H."/>
            <person name="Lu C."/>
            <person name="Suh B."/>
            <person name="Silva J.C."/>
            <person name="Utterback T."/>
            <person name="Feldblyum T."/>
            <person name="Pertea M."/>
            <person name="Allen J."/>
            <person name="Taracha E.L."/>
            <person name="Salzberg S.L."/>
            <person name="White O."/>
            <person name="Fitzhugh H.A."/>
            <person name="Morzaria S."/>
            <person name="Venter J.C."/>
            <person name="Fraser C.M."/>
            <person name="Nene V."/>
        </authorList>
    </citation>
    <scope>NUCLEOTIDE SEQUENCE</scope>
    <source>
        <strain evidence="3">Muguga</strain>
    </source>
</reference>
<protein>
    <submittedName>
        <fullName evidence="3">Uncharacterized protein</fullName>
    </submittedName>
</protein>
<accession>Q4N5F0</accession>
<dbReference type="InParanoid" id="Q4N5F0"/>
<dbReference type="VEuPathDB" id="PiroplasmaDB:TpMuguga_02g00340"/>
<feature type="compositionally biased region" description="Pro residues" evidence="1">
    <location>
        <begin position="160"/>
        <end position="170"/>
    </location>
</feature>
<keyword evidence="2" id="KW-0472">Membrane</keyword>
<dbReference type="Proteomes" id="UP000001949">
    <property type="component" value="Unassembled WGS sequence"/>
</dbReference>
<keyword evidence="4" id="KW-1185">Reference proteome</keyword>
<feature type="compositionally biased region" description="Low complexity" evidence="1">
    <location>
        <begin position="150"/>
        <end position="159"/>
    </location>
</feature>